<organism evidence="2 3">
    <name type="scientific">Daphnia magna</name>
    <dbReference type="NCBI Taxonomy" id="35525"/>
    <lineage>
        <taxon>Eukaryota</taxon>
        <taxon>Metazoa</taxon>
        <taxon>Ecdysozoa</taxon>
        <taxon>Arthropoda</taxon>
        <taxon>Crustacea</taxon>
        <taxon>Branchiopoda</taxon>
        <taxon>Diplostraca</taxon>
        <taxon>Cladocera</taxon>
        <taxon>Anomopoda</taxon>
        <taxon>Daphniidae</taxon>
        <taxon>Daphnia</taxon>
    </lineage>
</organism>
<dbReference type="Proteomes" id="UP001234178">
    <property type="component" value="Unassembled WGS sequence"/>
</dbReference>
<evidence type="ECO:0000313" key="2">
    <source>
        <dbReference type="EMBL" id="KAK4008077.1"/>
    </source>
</evidence>
<keyword evidence="3" id="KW-1185">Reference proteome</keyword>
<keyword evidence="1" id="KW-0812">Transmembrane</keyword>
<keyword evidence="1" id="KW-1133">Transmembrane helix</keyword>
<evidence type="ECO:0000256" key="1">
    <source>
        <dbReference type="SAM" id="Phobius"/>
    </source>
</evidence>
<accession>A0ABQ9Z593</accession>
<protein>
    <submittedName>
        <fullName evidence="2">Uncharacterized protein</fullName>
    </submittedName>
</protein>
<dbReference type="EMBL" id="JAOYFB010000002">
    <property type="protein sequence ID" value="KAK4008077.1"/>
    <property type="molecule type" value="Genomic_DNA"/>
</dbReference>
<gene>
    <name evidence="2" type="ORF">OUZ56_013233</name>
</gene>
<feature type="transmembrane region" description="Helical" evidence="1">
    <location>
        <begin position="118"/>
        <end position="139"/>
    </location>
</feature>
<proteinExistence type="predicted"/>
<keyword evidence="1" id="KW-0472">Membrane</keyword>
<name>A0ABQ9Z593_9CRUS</name>
<evidence type="ECO:0000313" key="3">
    <source>
        <dbReference type="Proteomes" id="UP001234178"/>
    </source>
</evidence>
<comment type="caution">
    <text evidence="2">The sequence shown here is derived from an EMBL/GenBank/DDBJ whole genome shotgun (WGS) entry which is preliminary data.</text>
</comment>
<reference evidence="2 3" key="1">
    <citation type="journal article" date="2023" name="Nucleic Acids Res.">
        <title>The hologenome of Daphnia magna reveals possible DNA methylation and microbiome-mediated evolution of the host genome.</title>
        <authorList>
            <person name="Chaturvedi A."/>
            <person name="Li X."/>
            <person name="Dhandapani V."/>
            <person name="Marshall H."/>
            <person name="Kissane S."/>
            <person name="Cuenca-Cambronero M."/>
            <person name="Asole G."/>
            <person name="Calvet F."/>
            <person name="Ruiz-Romero M."/>
            <person name="Marangio P."/>
            <person name="Guigo R."/>
            <person name="Rago D."/>
            <person name="Mirbahai L."/>
            <person name="Eastwood N."/>
            <person name="Colbourne J.K."/>
            <person name="Zhou J."/>
            <person name="Mallon E."/>
            <person name="Orsini L."/>
        </authorList>
    </citation>
    <scope>NUCLEOTIDE SEQUENCE [LARGE SCALE GENOMIC DNA]</scope>
    <source>
        <strain evidence="2">LRV0_1</strain>
    </source>
</reference>
<sequence>MDSKDNQPMDRYPAPTAPLLLSLRLALSTLPLYVNIPRILHRQAGNAFGLFFIFKDSTSSQFDQFNKREKLSSSSVQQKSSNSPACSELRRRRTTTVLGQAAAVRCLSAFEKEKKKQLAFVVVIFASASQVFGHAIRLLTQQRFMSLPSNGFHLRSSEIDEVDTFEIAIYTHRFVLIDAGKADSRTSSAATIIRTADFIRVLRKHPLKLGGQQQEICHKCKAITGTDLNFGAFNGCSILNVLGAVAMEFKQDGAVSLSLENGAAFLHSRSLLLATTLTQSDNIFPS</sequence>